<protein>
    <recommendedName>
        <fullName evidence="1">Poly [ADP-ribose] polymerase</fullName>
        <shortName evidence="1">PARP</shortName>
        <ecNumber evidence="1">2.4.2.-</ecNumber>
    </recommendedName>
</protein>
<dbReference type="Gene3D" id="3.90.228.10">
    <property type="match status" value="1"/>
</dbReference>
<keyword evidence="1" id="KW-0328">Glycosyltransferase</keyword>
<evidence type="ECO:0000259" key="3">
    <source>
        <dbReference type="PROSITE" id="PS51059"/>
    </source>
</evidence>
<dbReference type="PANTHER" id="PTHR45740">
    <property type="entry name" value="POLY [ADP-RIBOSE] POLYMERASE"/>
    <property type="match status" value="1"/>
</dbReference>
<evidence type="ECO:0000313" key="4">
    <source>
        <dbReference type="EMBL" id="CAE7216335.1"/>
    </source>
</evidence>
<evidence type="ECO:0000313" key="5">
    <source>
        <dbReference type="Proteomes" id="UP000649617"/>
    </source>
</evidence>
<dbReference type="SUPFAM" id="SSF56399">
    <property type="entry name" value="ADP-ribosylation"/>
    <property type="match status" value="1"/>
</dbReference>
<dbReference type="Pfam" id="PF00644">
    <property type="entry name" value="PARP"/>
    <property type="match status" value="1"/>
</dbReference>
<dbReference type="AlphaFoldDB" id="A0A812JXH3"/>
<dbReference type="PANTHER" id="PTHR45740:SF2">
    <property type="entry name" value="POLY [ADP-RIBOSE] POLYMERASE"/>
    <property type="match status" value="1"/>
</dbReference>
<feature type="region of interest" description="Disordered" evidence="2">
    <location>
        <begin position="715"/>
        <end position="743"/>
    </location>
</feature>
<proteinExistence type="predicted"/>
<organism evidence="4 5">
    <name type="scientific">Symbiodinium pilosum</name>
    <name type="common">Dinoflagellate</name>
    <dbReference type="NCBI Taxonomy" id="2952"/>
    <lineage>
        <taxon>Eukaryota</taxon>
        <taxon>Sar</taxon>
        <taxon>Alveolata</taxon>
        <taxon>Dinophyceae</taxon>
        <taxon>Suessiales</taxon>
        <taxon>Symbiodiniaceae</taxon>
        <taxon>Symbiodinium</taxon>
    </lineage>
</organism>
<dbReference type="OrthoDB" id="9514740at2759"/>
<dbReference type="Proteomes" id="UP000649617">
    <property type="component" value="Unassembled WGS sequence"/>
</dbReference>
<dbReference type="GO" id="GO:1990404">
    <property type="term" value="F:NAD+-protein mono-ADP-ribosyltransferase activity"/>
    <property type="evidence" value="ECO:0007669"/>
    <property type="project" value="TreeGrafter"/>
</dbReference>
<feature type="compositionally biased region" description="Acidic residues" evidence="2">
    <location>
        <begin position="732"/>
        <end position="743"/>
    </location>
</feature>
<evidence type="ECO:0000256" key="1">
    <source>
        <dbReference type="RuleBase" id="RU362114"/>
    </source>
</evidence>
<dbReference type="PROSITE" id="PS51059">
    <property type="entry name" value="PARP_CATALYTIC"/>
    <property type="match status" value="1"/>
</dbReference>
<dbReference type="GO" id="GO:0003950">
    <property type="term" value="F:NAD+ poly-ADP-ribosyltransferase activity"/>
    <property type="evidence" value="ECO:0007669"/>
    <property type="project" value="UniProtKB-UniRule"/>
</dbReference>
<dbReference type="GO" id="GO:0005634">
    <property type="term" value="C:nucleus"/>
    <property type="evidence" value="ECO:0007669"/>
    <property type="project" value="TreeGrafter"/>
</dbReference>
<accession>A0A812JXH3</accession>
<keyword evidence="1" id="KW-0520">NAD</keyword>
<dbReference type="InterPro" id="IPR051712">
    <property type="entry name" value="ARTD-AVP"/>
</dbReference>
<dbReference type="EMBL" id="CAJNIZ010002914">
    <property type="protein sequence ID" value="CAE7216335.1"/>
    <property type="molecule type" value="Genomic_DNA"/>
</dbReference>
<dbReference type="InterPro" id="IPR012317">
    <property type="entry name" value="Poly(ADP-ribose)pol_cat_dom"/>
</dbReference>
<keyword evidence="1" id="KW-0808">Transferase</keyword>
<comment type="caution">
    <text evidence="4">The sequence shown here is derived from an EMBL/GenBank/DDBJ whole genome shotgun (WGS) entry which is preliminary data.</text>
</comment>
<evidence type="ECO:0000256" key="2">
    <source>
        <dbReference type="SAM" id="MobiDB-lite"/>
    </source>
</evidence>
<keyword evidence="5" id="KW-1185">Reference proteome</keyword>
<reference evidence="4" key="1">
    <citation type="submission" date="2021-02" db="EMBL/GenBank/DDBJ databases">
        <authorList>
            <person name="Dougan E. K."/>
            <person name="Rhodes N."/>
            <person name="Thang M."/>
            <person name="Chan C."/>
        </authorList>
    </citation>
    <scope>NUCLEOTIDE SEQUENCE</scope>
</reference>
<sequence length="743" mass="84420">MGKLTMQLAQFMTNECGWTLQVCDAGNLGWAGEIREQQMKFKAPHPLNLVAPLVMIELRQVGYIEINGTNSQDIFEKLGGFFKTKWQAYAKEADPNYCDLKFATDAFKSRGSEGENNMGQRTMELVDFMVKECQWTMVTCNGGNFGRTGAKREQQLIFRNDEFVQHGADHIMVELRTVGYIEINGLHDAGDTKEHLISFMVEQWGCKEYTKYFWESDEKYCDLKYTCPDDFYYRYDLANNLGKRTLELASFLGQHGWALMLCNGGSVTPDPRHRPNRILREQQVKFTKSPEKAAAPLLLVEFRTQPYHDEPARWHSYIEICGPDTNGVYDKLHHFITEYMDGQMCETPPNCDRLYQFDGFRMYPAKIGEEGRYEGLMNGESNIGQWTMRMCDYMVDQVAEWDLIVCNSDNLSQNFQHGSGDNKYFIGVTAREMQMVFRHRPGGRAVFMAAGQVKELGHPPLQPPPYWTEEGCIAGTLGQKLVPGSAEELAWMQEILDKTFKNKVTRDRKDGQPLADRFRAVQCIRSEQPALWNRFAERRREVAESCKATMGVFESFATPKTMEACEALSQRCTHASVGNPANQAYLLHGTNPTSAVAILSSSFTVNLAGKSAGTMFGAGVYLAESSTKADEYARDDMGGEYDGLYAVLVCRAILGRSYVTEKAGDFSDQVLSGEYHHVLGDREKAVGTFREFIFFHEASIYPEYAVFYRREKDGEILPPPDRERAPKMMEMETPEDEPEMTAV</sequence>
<feature type="compositionally biased region" description="Basic and acidic residues" evidence="2">
    <location>
        <begin position="715"/>
        <end position="730"/>
    </location>
</feature>
<feature type="domain" description="PARP catalytic" evidence="3">
    <location>
        <begin position="512"/>
        <end position="717"/>
    </location>
</feature>
<gene>
    <name evidence="4" type="primary">TNKS2</name>
    <name evidence="4" type="ORF">SPIL2461_LOCUS2626</name>
</gene>
<name>A0A812JXH3_SYMPI</name>
<dbReference type="EC" id="2.4.2.-" evidence="1"/>